<feature type="non-terminal residue" evidence="2">
    <location>
        <position position="106"/>
    </location>
</feature>
<dbReference type="Pfam" id="PF20744">
    <property type="entry name" value="gp37_trimer"/>
    <property type="match status" value="1"/>
</dbReference>
<evidence type="ECO:0000259" key="1">
    <source>
        <dbReference type="Pfam" id="PF20744"/>
    </source>
</evidence>
<comment type="caution">
    <text evidence="2">The sequence shown here is derived from an EMBL/GenBank/DDBJ whole genome shotgun (WGS) entry which is preliminary data.</text>
</comment>
<organism evidence="2">
    <name type="scientific">Salmonella diarizonae</name>
    <dbReference type="NCBI Taxonomy" id="59204"/>
    <lineage>
        <taxon>Bacteria</taxon>
        <taxon>Pseudomonadati</taxon>
        <taxon>Pseudomonadota</taxon>
        <taxon>Gammaproteobacteria</taxon>
        <taxon>Enterobacterales</taxon>
        <taxon>Enterobacteriaceae</taxon>
        <taxon>Salmonella</taxon>
    </lineage>
</organism>
<protein>
    <recommendedName>
        <fullName evidence="1">Tail fibre protein gp37 trimerization region domain-containing protein</fullName>
    </recommendedName>
</protein>
<name>A0A5Y3W5Q2_SALDZ</name>
<dbReference type="AlphaFoldDB" id="A0A5Y3W5Q2"/>
<dbReference type="EMBL" id="AAIYJF010000012">
    <property type="protein sequence ID" value="ECJ4378699.1"/>
    <property type="molecule type" value="Genomic_DNA"/>
</dbReference>
<dbReference type="InterPro" id="IPR048388">
    <property type="entry name" value="Gp37_trimer"/>
</dbReference>
<feature type="domain" description="Tail fibre protein gp37 trimerization region" evidence="1">
    <location>
        <begin position="15"/>
        <end position="62"/>
    </location>
</feature>
<proteinExistence type="predicted"/>
<reference evidence="2" key="1">
    <citation type="submission" date="2018-05" db="EMBL/GenBank/DDBJ databases">
        <authorList>
            <person name="Ashton P.M."/>
            <person name="Dallman T."/>
            <person name="Nair S."/>
            <person name="De Pinna E."/>
            <person name="Peters T."/>
            <person name="Grant K."/>
        </authorList>
    </citation>
    <scope>NUCLEOTIDE SEQUENCE [LARGE SCALE GENOMIC DNA]</scope>
    <source>
        <strain evidence="2">474878</strain>
    </source>
</reference>
<accession>A0A5Y3W5Q2</accession>
<sequence length="106" mass="11328">MTGNLTLRSDDRMHFIIINADGSVRAYIYKDKGGDGIRINNGVDGGGDFILRKDGGFTLGSGAQIAPNGDILGGVWGSSWLSSAIAIRDNNINGRATIDWVNQNFI</sequence>
<gene>
    <name evidence="2" type="ORF">DLB95_15905</name>
</gene>
<evidence type="ECO:0000313" key="2">
    <source>
        <dbReference type="EMBL" id="ECJ4378699.1"/>
    </source>
</evidence>
<dbReference type="Proteomes" id="UP000839781">
    <property type="component" value="Unassembled WGS sequence"/>
</dbReference>